<evidence type="ECO:0000313" key="8">
    <source>
        <dbReference type="EMBL" id="PRD42488.1"/>
    </source>
</evidence>
<dbReference type="PANTHER" id="PTHR30290">
    <property type="entry name" value="PERIPLASMIC BINDING COMPONENT OF ABC TRANSPORTER"/>
    <property type="match status" value="1"/>
</dbReference>
<dbReference type="Gene3D" id="3.40.190.10">
    <property type="entry name" value="Periplasmic binding protein-like II"/>
    <property type="match status" value="1"/>
</dbReference>
<dbReference type="GO" id="GO:1904680">
    <property type="term" value="F:peptide transmembrane transporter activity"/>
    <property type="evidence" value="ECO:0007669"/>
    <property type="project" value="TreeGrafter"/>
</dbReference>
<proteinExistence type="inferred from homology"/>
<dbReference type="GO" id="GO:0030288">
    <property type="term" value="C:outer membrane-bounded periplasmic space"/>
    <property type="evidence" value="ECO:0007669"/>
    <property type="project" value="UniProtKB-ARBA"/>
</dbReference>
<dbReference type="AlphaFoldDB" id="A0A2S9IPN3"/>
<dbReference type="PANTHER" id="PTHR30290:SF9">
    <property type="entry name" value="OLIGOPEPTIDE-BINDING PROTEIN APPA"/>
    <property type="match status" value="1"/>
</dbReference>
<dbReference type="GO" id="GO:0043190">
    <property type="term" value="C:ATP-binding cassette (ABC) transporter complex"/>
    <property type="evidence" value="ECO:0007669"/>
    <property type="project" value="InterPro"/>
</dbReference>
<dbReference type="GO" id="GO:0015833">
    <property type="term" value="P:peptide transport"/>
    <property type="evidence" value="ECO:0007669"/>
    <property type="project" value="TreeGrafter"/>
</dbReference>
<keyword evidence="3" id="KW-0813">Transport</keyword>
<feature type="coiled-coil region" evidence="5">
    <location>
        <begin position="445"/>
        <end position="472"/>
    </location>
</feature>
<dbReference type="InterPro" id="IPR039424">
    <property type="entry name" value="SBP_5"/>
</dbReference>
<evidence type="ECO:0000256" key="1">
    <source>
        <dbReference type="ARBA" id="ARBA00004418"/>
    </source>
</evidence>
<protein>
    <submittedName>
        <fullName evidence="8">ABC transporter substrate-binding protein</fullName>
    </submittedName>
</protein>
<name>A0A2S9IPN3_9HYPH</name>
<dbReference type="InterPro" id="IPR000914">
    <property type="entry name" value="SBP_5_dom"/>
</dbReference>
<dbReference type="SUPFAM" id="SSF53850">
    <property type="entry name" value="Periplasmic binding protein-like II"/>
    <property type="match status" value="1"/>
</dbReference>
<evidence type="ECO:0000256" key="2">
    <source>
        <dbReference type="ARBA" id="ARBA00005695"/>
    </source>
</evidence>
<feature type="domain" description="Solute-binding protein family 5" evidence="7">
    <location>
        <begin position="65"/>
        <end position="432"/>
    </location>
</feature>
<comment type="similarity">
    <text evidence="2">Belongs to the bacterial solute-binding protein 5 family.</text>
</comment>
<keyword evidence="9" id="KW-1185">Reference proteome</keyword>
<evidence type="ECO:0000256" key="6">
    <source>
        <dbReference type="SAM" id="SignalP"/>
    </source>
</evidence>
<feature type="signal peptide" evidence="6">
    <location>
        <begin position="1"/>
        <end position="22"/>
    </location>
</feature>
<keyword evidence="4 6" id="KW-0732">Signal</keyword>
<evidence type="ECO:0000256" key="4">
    <source>
        <dbReference type="ARBA" id="ARBA00022729"/>
    </source>
</evidence>
<keyword evidence="5" id="KW-0175">Coiled coil</keyword>
<comment type="subcellular location">
    <subcellularLocation>
        <location evidence="1">Periplasm</location>
    </subcellularLocation>
</comment>
<dbReference type="Gene3D" id="3.10.105.10">
    <property type="entry name" value="Dipeptide-binding Protein, Domain 3"/>
    <property type="match status" value="1"/>
</dbReference>
<dbReference type="PIRSF" id="PIRSF002741">
    <property type="entry name" value="MppA"/>
    <property type="match status" value="1"/>
</dbReference>
<evidence type="ECO:0000313" key="9">
    <source>
        <dbReference type="Proteomes" id="UP000239434"/>
    </source>
</evidence>
<evidence type="ECO:0000259" key="7">
    <source>
        <dbReference type="Pfam" id="PF00496"/>
    </source>
</evidence>
<dbReference type="EMBL" id="PVBR01000011">
    <property type="protein sequence ID" value="PRD42488.1"/>
    <property type="molecule type" value="Genomic_DNA"/>
</dbReference>
<comment type="caution">
    <text evidence="8">The sequence shown here is derived from an EMBL/GenBank/DDBJ whole genome shotgun (WGS) entry which is preliminary data.</text>
</comment>
<reference evidence="8 9" key="1">
    <citation type="submission" date="2018-02" db="EMBL/GenBank/DDBJ databases">
        <title>The draft genome of Phyllobacterium sp. 1N-3.</title>
        <authorList>
            <person name="Liu L."/>
            <person name="Li L."/>
            <person name="Zhang X."/>
            <person name="Wang T."/>
            <person name="Liang L."/>
        </authorList>
    </citation>
    <scope>NUCLEOTIDE SEQUENCE [LARGE SCALE GENOMIC DNA]</scope>
    <source>
        <strain evidence="8 9">1N-3</strain>
    </source>
</reference>
<accession>A0A2S9IPN3</accession>
<dbReference type="Proteomes" id="UP000239434">
    <property type="component" value="Unassembled WGS sequence"/>
</dbReference>
<evidence type="ECO:0000256" key="5">
    <source>
        <dbReference type="SAM" id="Coils"/>
    </source>
</evidence>
<organism evidence="8 9">
    <name type="scientific">Phyllobacterium phragmitis</name>
    <dbReference type="NCBI Taxonomy" id="2670329"/>
    <lineage>
        <taxon>Bacteria</taxon>
        <taxon>Pseudomonadati</taxon>
        <taxon>Pseudomonadota</taxon>
        <taxon>Alphaproteobacteria</taxon>
        <taxon>Hyphomicrobiales</taxon>
        <taxon>Phyllobacteriaceae</taxon>
        <taxon>Phyllobacterium</taxon>
    </lineage>
</organism>
<dbReference type="Gene3D" id="3.90.76.10">
    <property type="entry name" value="Dipeptide-binding Protein, Domain 1"/>
    <property type="match status" value="1"/>
</dbReference>
<dbReference type="RefSeq" id="WP_105742820.1">
    <property type="nucleotide sequence ID" value="NZ_PVBR01000011.1"/>
</dbReference>
<sequence length="526" mass="57421">MKRFAYAVLAASVALFPASSFARDLTVGLSASTTSMDPQFYVVGPNSAMARNIFDGLVNQDAKQQIQPALAQSWRRIDDTTWEFKLRPNVKFHDGSDFTAQDVVASIKRVPFAATNSPSSFTPYVKAIKDVVAVDPLTVQVKTDGPTPLLLNNLTRIAILPASQGKTTTAEMNKGNGVIGTGPFKFVSWTPDDNIVLARNDDYWGGKAPWEKVTFRIFKNSSARVAAILSGDVDLIENIPTADTRRLESSDAINVIEVTGNRLMYLHMDQDREVSPFAKGADGKNPLLKPEVRRALSLSINREAIVDRVMDGQGTPAGQVVPEGYFGYDPALKVDPYDPAKAKQLLAEAGYPDGFALTVHASNDRYPNDSRVAQAIGQFFSRIGIKTDVTTLPGSVYFTRASALEFSLIMGGAAVETGEASGVLGPIFETYGDNAGQGNRGRYTNPEFDKTLEEARKTLDDAKREKLLQKATEIAMHDLGVIPLFFLANSWEAAVALRPWPVRATLRVQIMIEIDKRINVEGAKIV</sequence>
<dbReference type="Pfam" id="PF00496">
    <property type="entry name" value="SBP_bac_5"/>
    <property type="match status" value="1"/>
</dbReference>
<feature type="chain" id="PRO_5015622833" evidence="6">
    <location>
        <begin position="23"/>
        <end position="526"/>
    </location>
</feature>
<evidence type="ECO:0000256" key="3">
    <source>
        <dbReference type="ARBA" id="ARBA00022448"/>
    </source>
</evidence>
<gene>
    <name evidence="8" type="ORF">C5748_15360</name>
</gene>
<dbReference type="CDD" id="cd08498">
    <property type="entry name" value="PBP2_NikA_DppA_OppA_like_2"/>
    <property type="match status" value="1"/>
</dbReference>
<dbReference type="InterPro" id="IPR030678">
    <property type="entry name" value="Peptide/Ni-bd"/>
</dbReference>